<proteinExistence type="predicted"/>
<sequence>MKLVIPVTLLLPVFLLPTLVFATVNGHCTGTNHPLDGICISTSSCSSRGGTSHSGFCPNDPNDIKCCTIDSCGPSGNKGYCTWTDRCLAPPPWVPISGE</sequence>
<feature type="chain" id="PRO_5022980953" evidence="1">
    <location>
        <begin position="23"/>
        <end position="99"/>
    </location>
</feature>
<evidence type="ECO:0000313" key="3">
    <source>
        <dbReference type="Proteomes" id="UP000308652"/>
    </source>
</evidence>
<keyword evidence="3" id="KW-1185">Reference proteome</keyword>
<dbReference type="EMBL" id="ML213594">
    <property type="protein sequence ID" value="TFK41520.1"/>
    <property type="molecule type" value="Genomic_DNA"/>
</dbReference>
<dbReference type="STRING" id="68775.A0A5C3M8D6"/>
<dbReference type="OrthoDB" id="2251794at2759"/>
<organism evidence="2 3">
    <name type="scientific">Crucibulum laeve</name>
    <dbReference type="NCBI Taxonomy" id="68775"/>
    <lineage>
        <taxon>Eukaryota</taxon>
        <taxon>Fungi</taxon>
        <taxon>Dikarya</taxon>
        <taxon>Basidiomycota</taxon>
        <taxon>Agaricomycotina</taxon>
        <taxon>Agaricomycetes</taxon>
        <taxon>Agaricomycetidae</taxon>
        <taxon>Agaricales</taxon>
        <taxon>Agaricineae</taxon>
        <taxon>Nidulariaceae</taxon>
        <taxon>Crucibulum</taxon>
    </lineage>
</organism>
<evidence type="ECO:0000256" key="1">
    <source>
        <dbReference type="SAM" id="SignalP"/>
    </source>
</evidence>
<accession>A0A5C3M8D6</accession>
<feature type="signal peptide" evidence="1">
    <location>
        <begin position="1"/>
        <end position="22"/>
    </location>
</feature>
<protein>
    <submittedName>
        <fullName evidence="2">Uncharacterized protein</fullName>
    </submittedName>
</protein>
<name>A0A5C3M8D6_9AGAR</name>
<keyword evidence="1" id="KW-0732">Signal</keyword>
<reference evidence="2 3" key="1">
    <citation type="journal article" date="2019" name="Nat. Ecol. Evol.">
        <title>Megaphylogeny resolves global patterns of mushroom evolution.</title>
        <authorList>
            <person name="Varga T."/>
            <person name="Krizsan K."/>
            <person name="Foldi C."/>
            <person name="Dima B."/>
            <person name="Sanchez-Garcia M."/>
            <person name="Sanchez-Ramirez S."/>
            <person name="Szollosi G.J."/>
            <person name="Szarkandi J.G."/>
            <person name="Papp V."/>
            <person name="Albert L."/>
            <person name="Andreopoulos W."/>
            <person name="Angelini C."/>
            <person name="Antonin V."/>
            <person name="Barry K.W."/>
            <person name="Bougher N.L."/>
            <person name="Buchanan P."/>
            <person name="Buyck B."/>
            <person name="Bense V."/>
            <person name="Catcheside P."/>
            <person name="Chovatia M."/>
            <person name="Cooper J."/>
            <person name="Damon W."/>
            <person name="Desjardin D."/>
            <person name="Finy P."/>
            <person name="Geml J."/>
            <person name="Haridas S."/>
            <person name="Hughes K."/>
            <person name="Justo A."/>
            <person name="Karasinski D."/>
            <person name="Kautmanova I."/>
            <person name="Kiss B."/>
            <person name="Kocsube S."/>
            <person name="Kotiranta H."/>
            <person name="LaButti K.M."/>
            <person name="Lechner B.E."/>
            <person name="Liimatainen K."/>
            <person name="Lipzen A."/>
            <person name="Lukacs Z."/>
            <person name="Mihaltcheva S."/>
            <person name="Morgado L.N."/>
            <person name="Niskanen T."/>
            <person name="Noordeloos M.E."/>
            <person name="Ohm R.A."/>
            <person name="Ortiz-Santana B."/>
            <person name="Ovrebo C."/>
            <person name="Racz N."/>
            <person name="Riley R."/>
            <person name="Savchenko A."/>
            <person name="Shiryaev A."/>
            <person name="Soop K."/>
            <person name="Spirin V."/>
            <person name="Szebenyi C."/>
            <person name="Tomsovsky M."/>
            <person name="Tulloss R.E."/>
            <person name="Uehling J."/>
            <person name="Grigoriev I.V."/>
            <person name="Vagvolgyi C."/>
            <person name="Papp T."/>
            <person name="Martin F.M."/>
            <person name="Miettinen O."/>
            <person name="Hibbett D.S."/>
            <person name="Nagy L.G."/>
        </authorList>
    </citation>
    <scope>NUCLEOTIDE SEQUENCE [LARGE SCALE GENOMIC DNA]</scope>
    <source>
        <strain evidence="2 3">CBS 166.37</strain>
    </source>
</reference>
<evidence type="ECO:0000313" key="2">
    <source>
        <dbReference type="EMBL" id="TFK41520.1"/>
    </source>
</evidence>
<dbReference type="AlphaFoldDB" id="A0A5C3M8D6"/>
<dbReference type="Proteomes" id="UP000308652">
    <property type="component" value="Unassembled WGS sequence"/>
</dbReference>
<gene>
    <name evidence="2" type="ORF">BDQ12DRAFT_678126</name>
</gene>